<dbReference type="PATRIC" id="fig|1526658.3.peg.4793"/>
<gene>
    <name evidence="4" type="ORF">AE618_26265</name>
</gene>
<dbReference type="GO" id="GO:0030975">
    <property type="term" value="F:thiamine binding"/>
    <property type="evidence" value="ECO:0007669"/>
    <property type="project" value="TreeGrafter"/>
</dbReference>
<evidence type="ECO:0000256" key="1">
    <source>
        <dbReference type="ARBA" id="ARBA00022729"/>
    </source>
</evidence>
<dbReference type="SUPFAM" id="SSF53850">
    <property type="entry name" value="Periplasmic binding protein-like II"/>
    <property type="match status" value="1"/>
</dbReference>
<dbReference type="Pfam" id="PF13416">
    <property type="entry name" value="SBP_bac_8"/>
    <property type="match status" value="1"/>
</dbReference>
<dbReference type="PANTHER" id="PTHR30006:SF2">
    <property type="entry name" value="ABC TRANSPORTER SUBSTRATE-BINDING PROTEIN"/>
    <property type="match status" value="1"/>
</dbReference>
<accession>A0A0N1EX99</accession>
<evidence type="ECO:0000256" key="2">
    <source>
        <dbReference type="ARBA" id="ARBA00022764"/>
    </source>
</evidence>
<proteinExistence type="predicted"/>
<dbReference type="GO" id="GO:0015888">
    <property type="term" value="P:thiamine transport"/>
    <property type="evidence" value="ECO:0007669"/>
    <property type="project" value="TreeGrafter"/>
</dbReference>
<feature type="chain" id="PRO_5005870757" evidence="3">
    <location>
        <begin position="24"/>
        <end position="345"/>
    </location>
</feature>
<dbReference type="GO" id="GO:0030288">
    <property type="term" value="C:outer membrane-bounded periplasmic space"/>
    <property type="evidence" value="ECO:0007669"/>
    <property type="project" value="TreeGrafter"/>
</dbReference>
<reference evidence="4 5" key="1">
    <citation type="submission" date="2015-07" db="EMBL/GenBank/DDBJ databases">
        <title>Whole genome sequencing of Bosea vaviloviae isolated from cave pool.</title>
        <authorList>
            <person name="Tan N.E.H."/>
            <person name="Lee Y.P."/>
            <person name="Gan H.M."/>
            <person name="Barton H."/>
            <person name="Savka M.A."/>
        </authorList>
    </citation>
    <scope>NUCLEOTIDE SEQUENCE [LARGE SCALE GENOMIC DNA]</scope>
    <source>
        <strain evidence="4 5">SD260</strain>
    </source>
</reference>
<dbReference type="GO" id="GO:0030976">
    <property type="term" value="F:thiamine pyrophosphate binding"/>
    <property type="evidence" value="ECO:0007669"/>
    <property type="project" value="TreeGrafter"/>
</dbReference>
<dbReference type="CDD" id="cd13589">
    <property type="entry name" value="PBP2_polyamine_RpCGA009"/>
    <property type="match status" value="1"/>
</dbReference>
<sequence>MKISWVGLLLTTTALGAGTAAMAQQKTMFVAGYGGSYEQTMRKDVIPVFEKQANVKIEYVAGNSTDTLAKLQAQKGNQQIDVAIVDDGPAYQAVALGFCGTLTDGPVYKDVAPVMKFKSNKGVGLGLVGTGLFYNTKVFAENKWPAPTSWNDLKSKTYGKKIVTPPINNTYGLHALIAFAQMGGGGETNIEPGFEAFKKDINPNIIAYEPSPAKMTELFQNGQAVLGVWGSGRVKAFADTGFPVAFVYPKEGGYALGVAACPIEGSKNAAEANAFIQFMLSPAIQKVMATGAGFGPANTTVTLTTDEQKGLPYGEDVKKLKAVDWDVANAKREEWTKRWNREVER</sequence>
<dbReference type="PANTHER" id="PTHR30006">
    <property type="entry name" value="THIAMINE-BINDING PERIPLASMIC PROTEIN-RELATED"/>
    <property type="match status" value="1"/>
</dbReference>
<evidence type="ECO:0000256" key="3">
    <source>
        <dbReference type="SAM" id="SignalP"/>
    </source>
</evidence>
<dbReference type="InterPro" id="IPR006059">
    <property type="entry name" value="SBP"/>
</dbReference>
<name>A0A0N1EX99_9HYPH</name>
<keyword evidence="1 3" id="KW-0732">Signal</keyword>
<dbReference type="Proteomes" id="UP000037822">
    <property type="component" value="Unassembled WGS sequence"/>
</dbReference>
<evidence type="ECO:0000313" key="4">
    <source>
        <dbReference type="EMBL" id="KPH73649.1"/>
    </source>
</evidence>
<comment type="caution">
    <text evidence="4">The sequence shown here is derived from an EMBL/GenBank/DDBJ whole genome shotgun (WGS) entry which is preliminary data.</text>
</comment>
<evidence type="ECO:0000313" key="5">
    <source>
        <dbReference type="Proteomes" id="UP000037822"/>
    </source>
</evidence>
<protein>
    <submittedName>
        <fullName evidence="4">Branched-chain amino acid ABC transporter substrate-binding protein</fullName>
    </submittedName>
</protein>
<dbReference type="AlphaFoldDB" id="A0A0N1EX99"/>
<dbReference type="RefSeq" id="WP_054211995.1">
    <property type="nucleotide sequence ID" value="NZ_LGSZ01000095.1"/>
</dbReference>
<dbReference type="EMBL" id="LGSZ01000095">
    <property type="protein sequence ID" value="KPH73649.1"/>
    <property type="molecule type" value="Genomic_DNA"/>
</dbReference>
<keyword evidence="2" id="KW-0574">Periplasm</keyword>
<organism evidence="4 5">
    <name type="scientific">Bosea vaviloviae</name>
    <dbReference type="NCBI Taxonomy" id="1526658"/>
    <lineage>
        <taxon>Bacteria</taxon>
        <taxon>Pseudomonadati</taxon>
        <taxon>Pseudomonadota</taxon>
        <taxon>Alphaproteobacteria</taxon>
        <taxon>Hyphomicrobiales</taxon>
        <taxon>Boseaceae</taxon>
        <taxon>Bosea</taxon>
    </lineage>
</organism>
<feature type="signal peptide" evidence="3">
    <location>
        <begin position="1"/>
        <end position="23"/>
    </location>
</feature>
<dbReference type="Gene3D" id="3.40.190.10">
    <property type="entry name" value="Periplasmic binding protein-like II"/>
    <property type="match status" value="2"/>
</dbReference>
<dbReference type="OrthoDB" id="6529964at2"/>
<keyword evidence="5" id="KW-1185">Reference proteome</keyword>